<dbReference type="EMBL" id="JAALHA020000040">
    <property type="protein sequence ID" value="MDR9900843.1"/>
    <property type="molecule type" value="Genomic_DNA"/>
</dbReference>
<feature type="compositionally biased region" description="Polar residues" evidence="1">
    <location>
        <begin position="385"/>
        <end position="401"/>
    </location>
</feature>
<dbReference type="Pfam" id="PF14233">
    <property type="entry name" value="DUF4335"/>
    <property type="match status" value="1"/>
</dbReference>
<evidence type="ECO:0000313" key="3">
    <source>
        <dbReference type="Proteomes" id="UP000667802"/>
    </source>
</evidence>
<feature type="compositionally biased region" description="Pro residues" evidence="1">
    <location>
        <begin position="276"/>
        <end position="286"/>
    </location>
</feature>
<feature type="region of interest" description="Disordered" evidence="1">
    <location>
        <begin position="385"/>
        <end position="408"/>
    </location>
</feature>
<proteinExistence type="predicted"/>
<dbReference type="Proteomes" id="UP000667802">
    <property type="component" value="Unassembled WGS sequence"/>
</dbReference>
<organism evidence="2 3">
    <name type="scientific">Aetokthonos hydrillicola Thurmond2011</name>
    <dbReference type="NCBI Taxonomy" id="2712845"/>
    <lineage>
        <taxon>Bacteria</taxon>
        <taxon>Bacillati</taxon>
        <taxon>Cyanobacteriota</taxon>
        <taxon>Cyanophyceae</taxon>
        <taxon>Nostocales</taxon>
        <taxon>Hapalosiphonaceae</taxon>
        <taxon>Aetokthonos</taxon>
    </lineage>
</organism>
<comment type="caution">
    <text evidence="2">The sequence shown here is derived from an EMBL/GenBank/DDBJ whole genome shotgun (WGS) entry which is preliminary data.</text>
</comment>
<accession>A0AAP5MEB6</accession>
<evidence type="ECO:0000313" key="2">
    <source>
        <dbReference type="EMBL" id="MDR9900843.1"/>
    </source>
</evidence>
<gene>
    <name evidence="2" type="ORF">G7B40_040875</name>
</gene>
<sequence>MPISNHVIRRYTPPTCSLEILAQKSGLSRWMGKSVLKQLQFELRFDDPQLPEEQRITIRGEHDQLEALYTAVTNYVQQLLEQSPESLWGGLSKPTYLNNTVDGSQTQPFNTYTEPPTAIGPFSTKIPETEIRIQPSHYLTHKLFFGSLANETSGQEIQLSLLQLFDLASALDEYSSESLALPAINSQRASSGFPAWAPVAAVLVLAAGLTPITWQYAQNARLKQQTAKKSTSLPEKIAVAPSPSLNLLPIPTLSASPALTPPDSILSQPNTSVPLPGTPLPPPPSTLPTTSSKTSLPLTAQISPNSTLAKGSIPSAGSTLKIPGTTTFPSLSVPKNTAPLTLETPQISLIPTSKKNGTGLSSKENSQISLLPTLKNNGTGSVSNQGISSNGIPPLNSNGSTYPGEPTTDARSLNTIPSNLRSPSGINPTKYQQSAKEGSLLARLRAMRRNASTEVAANNGTLFDTAQVAQARDYFKQHWKPPADLKQTIQYSLLIGVDGTIEQILPLGKAARDYIDRSGIPLIGEPFVSPNKNGQAVIIRAVLSPDGKVQTFPETK</sequence>
<protein>
    <submittedName>
        <fullName evidence="2">DUF4335 domain-containing protein</fullName>
    </submittedName>
</protein>
<keyword evidence="3" id="KW-1185">Reference proteome</keyword>
<feature type="region of interest" description="Disordered" evidence="1">
    <location>
        <begin position="259"/>
        <end position="294"/>
    </location>
</feature>
<dbReference type="RefSeq" id="WP_208342345.1">
    <property type="nucleotide sequence ID" value="NZ_CAWQFN010000132.1"/>
</dbReference>
<name>A0AAP5MEB6_9CYAN</name>
<dbReference type="InterPro" id="IPR025569">
    <property type="entry name" value="DUF4335"/>
</dbReference>
<reference evidence="3" key="1">
    <citation type="journal article" date="2021" name="Science">
        <title>Hunting the eagle killer: A cyanobacterial neurotoxin causes vacuolar myelinopathy.</title>
        <authorList>
            <person name="Breinlinger S."/>
            <person name="Phillips T.J."/>
            <person name="Haram B.N."/>
            <person name="Mares J."/>
            <person name="Martinez Yerena J.A."/>
            <person name="Hrouzek P."/>
            <person name="Sobotka R."/>
            <person name="Henderson W.M."/>
            <person name="Schmieder P."/>
            <person name="Williams S.M."/>
            <person name="Lauderdale J.D."/>
            <person name="Wilde H.D."/>
            <person name="Gerrin W."/>
            <person name="Kust A."/>
            <person name="Washington J.W."/>
            <person name="Wagner C."/>
            <person name="Geier B."/>
            <person name="Liebeke M."/>
            <person name="Enke H."/>
            <person name="Niedermeyer T.H.J."/>
            <person name="Wilde S.B."/>
        </authorList>
    </citation>
    <scope>NUCLEOTIDE SEQUENCE [LARGE SCALE GENOMIC DNA]</scope>
    <source>
        <strain evidence="3">Thurmond2011</strain>
    </source>
</reference>
<dbReference type="AlphaFoldDB" id="A0AAP5MEB6"/>
<evidence type="ECO:0000256" key="1">
    <source>
        <dbReference type="SAM" id="MobiDB-lite"/>
    </source>
</evidence>